<evidence type="ECO:0000256" key="3">
    <source>
        <dbReference type="ARBA" id="ARBA00023098"/>
    </source>
</evidence>
<organism evidence="6 7">
    <name type="scientific">Polynucleobacter sphagniphilus</name>
    <dbReference type="NCBI Taxonomy" id="1743169"/>
    <lineage>
        <taxon>Bacteria</taxon>
        <taxon>Pseudomonadati</taxon>
        <taxon>Pseudomonadota</taxon>
        <taxon>Betaproteobacteria</taxon>
        <taxon>Burkholderiales</taxon>
        <taxon>Burkholderiaceae</taxon>
        <taxon>Polynucleobacter</taxon>
    </lineage>
</organism>
<comment type="caution">
    <text evidence="6">The sequence shown here is derived from an EMBL/GenBank/DDBJ whole genome shotgun (WGS) entry which is preliminary data.</text>
</comment>
<dbReference type="PROSITE" id="PS51635">
    <property type="entry name" value="PNPLA"/>
    <property type="match status" value="1"/>
</dbReference>
<keyword evidence="1 4" id="KW-0378">Hydrolase</keyword>
<proteinExistence type="predicted"/>
<dbReference type="Gene3D" id="3.40.1090.10">
    <property type="entry name" value="Cytosolic phospholipase A2 catalytic domain"/>
    <property type="match status" value="2"/>
</dbReference>
<dbReference type="Pfam" id="PF01734">
    <property type="entry name" value="Patatin"/>
    <property type="match status" value="1"/>
</dbReference>
<dbReference type="PROSITE" id="PS51257">
    <property type="entry name" value="PROKAR_LIPOPROTEIN"/>
    <property type="match status" value="1"/>
</dbReference>
<comment type="caution">
    <text evidence="4">Lacks conserved residue(s) required for the propagation of feature annotation.</text>
</comment>
<keyword evidence="3 4" id="KW-0443">Lipid metabolism</keyword>
<dbReference type="AlphaFoldDB" id="A0AA43M7S4"/>
<dbReference type="InterPro" id="IPR016035">
    <property type="entry name" value="Acyl_Trfase/lysoPLipase"/>
</dbReference>
<name>A0AA43M7S4_9BURK</name>
<feature type="active site" description="Nucleophile" evidence="4">
    <location>
        <position position="105"/>
    </location>
</feature>
<feature type="domain" description="PNPLA" evidence="5">
    <location>
        <begin position="59"/>
        <end position="270"/>
    </location>
</feature>
<evidence type="ECO:0000313" key="7">
    <source>
        <dbReference type="Proteomes" id="UP001161160"/>
    </source>
</evidence>
<sequence>MRINCIPFLGWILAVTLLGGCASRPINPPIAAVDLNKGYRYKNSTEYSKEKTPDTLVVLAFSGGGTRAAAFSYGVLETLRDIQFTNKQGKRVRALDEVDLISGVSGGSFTALAYGLYGEKLFDTYESDFLKRDVQGEIVGRVMNPFNWGDLASTGWGRSELAAQYYDEILFHGATFDDLQKSGGPFILTTATDISTGAGFAFTQLFYDNLCSTVGPMNLSRAAAASSAVPLVLSPVTMNNYGGSCVYKRPGYIDPFVNEATAPRPAARLIKQMQEMDYYHDGKDNPYIHLVDGGVSDNLGIRGVLESLEGLEAMRLAGLPTPLDYVKRIVVVVVNSLSSPKTDWNQSENGPGSIELLLKATGVPIDHYSYEEIESLKDTQARWKSMSILRNSKLFAHNKNPQLEKIVNTPDIDLYVVDVSFKMLKDKQEYEYINNLPTSFSLPPEAVDRLRAAAKKIILASPDFQKVMQDTGVRDIQY</sequence>
<keyword evidence="2 4" id="KW-0442">Lipid degradation</keyword>
<dbReference type="SUPFAM" id="SSF52151">
    <property type="entry name" value="FabD/lysophospholipase-like"/>
    <property type="match status" value="1"/>
</dbReference>
<dbReference type="InterPro" id="IPR002641">
    <property type="entry name" value="PNPLA_dom"/>
</dbReference>
<feature type="short sequence motif" description="GXSXG" evidence="4">
    <location>
        <begin position="103"/>
        <end position="107"/>
    </location>
</feature>
<dbReference type="GO" id="GO:0016787">
    <property type="term" value="F:hydrolase activity"/>
    <property type="evidence" value="ECO:0007669"/>
    <property type="project" value="UniProtKB-UniRule"/>
</dbReference>
<dbReference type="InterPro" id="IPR050301">
    <property type="entry name" value="NTE"/>
</dbReference>
<dbReference type="PANTHER" id="PTHR14226">
    <property type="entry name" value="NEUROPATHY TARGET ESTERASE/SWISS CHEESE D.MELANOGASTER"/>
    <property type="match status" value="1"/>
</dbReference>
<reference evidence="6" key="1">
    <citation type="submission" date="2023-04" db="EMBL/GenBank/DDBJ databases">
        <title>Genome Encyclopedia of Bacteria and Archaea VI: Functional Genomics of Type Strains.</title>
        <authorList>
            <person name="Whitman W."/>
        </authorList>
    </citation>
    <scope>NUCLEOTIDE SEQUENCE</scope>
    <source>
        <strain evidence="6">Enz.4-51</strain>
    </source>
</reference>
<gene>
    <name evidence="6" type="ORF">M2127_000961</name>
</gene>
<feature type="active site" description="Proton acceptor" evidence="4">
    <location>
        <position position="254"/>
    </location>
</feature>
<protein>
    <submittedName>
        <fullName evidence="6">NTE family protein</fullName>
    </submittedName>
</protein>
<evidence type="ECO:0000256" key="1">
    <source>
        <dbReference type="ARBA" id="ARBA00022801"/>
    </source>
</evidence>
<dbReference type="Proteomes" id="UP001161160">
    <property type="component" value="Unassembled WGS sequence"/>
</dbReference>
<evidence type="ECO:0000259" key="5">
    <source>
        <dbReference type="PROSITE" id="PS51635"/>
    </source>
</evidence>
<dbReference type="PANTHER" id="PTHR14226:SF78">
    <property type="entry name" value="SLR0060 PROTEIN"/>
    <property type="match status" value="1"/>
</dbReference>
<accession>A0AA43M7S4</accession>
<dbReference type="RefSeq" id="WP_280756665.1">
    <property type="nucleotide sequence ID" value="NZ_JARXYA010000004.1"/>
</dbReference>
<evidence type="ECO:0000256" key="4">
    <source>
        <dbReference type="PROSITE-ProRule" id="PRU01161"/>
    </source>
</evidence>
<evidence type="ECO:0000313" key="6">
    <source>
        <dbReference type="EMBL" id="MDH6503668.1"/>
    </source>
</evidence>
<dbReference type="EMBL" id="JARXYA010000004">
    <property type="protein sequence ID" value="MDH6503668.1"/>
    <property type="molecule type" value="Genomic_DNA"/>
</dbReference>
<dbReference type="GO" id="GO:0016042">
    <property type="term" value="P:lipid catabolic process"/>
    <property type="evidence" value="ECO:0007669"/>
    <property type="project" value="UniProtKB-UniRule"/>
</dbReference>
<keyword evidence="7" id="KW-1185">Reference proteome</keyword>
<evidence type="ECO:0000256" key="2">
    <source>
        <dbReference type="ARBA" id="ARBA00022963"/>
    </source>
</evidence>